<reference evidence="12" key="1">
    <citation type="submission" date="2019-04" db="EMBL/GenBank/DDBJ databases">
        <title>Sequencing of skin fungus with MAO and IRED activity.</title>
        <authorList>
            <person name="Marsaioli A.J."/>
            <person name="Bonatto J.M.C."/>
            <person name="Reis Junior O."/>
        </authorList>
    </citation>
    <scope>NUCLEOTIDE SEQUENCE</scope>
    <source>
        <strain evidence="12">30M1</strain>
    </source>
</reference>
<evidence type="ECO:0000259" key="11">
    <source>
        <dbReference type="Pfam" id="PF17652"/>
    </source>
</evidence>
<comment type="catalytic activity">
    <reaction evidence="1">
        <text>Hydrolysis of (1-&gt;3)-beta-D-glucosidic linkages in (1-&gt;3)-beta-D-glucans.</text>
        <dbReference type="EC" id="3.2.1.39"/>
    </reaction>
</comment>
<accession>A0A9P4W9F4</accession>
<name>A0A9P4W9F4_CURKU</name>
<comment type="caution">
    <text evidence="12">The sequence shown here is derived from an EMBL/GenBank/DDBJ whole genome shotgun (WGS) entry which is preliminary data.</text>
</comment>
<gene>
    <name evidence="12" type="ORF">E8E13_011241</name>
</gene>
<evidence type="ECO:0000256" key="1">
    <source>
        <dbReference type="ARBA" id="ARBA00000382"/>
    </source>
</evidence>
<dbReference type="PANTHER" id="PTHR31983">
    <property type="entry name" value="ENDO-1,3(4)-BETA-GLUCANASE 1"/>
    <property type="match status" value="1"/>
</dbReference>
<dbReference type="PROSITE" id="PS52008">
    <property type="entry name" value="GH81"/>
    <property type="match status" value="1"/>
</dbReference>
<dbReference type="GO" id="GO:0009986">
    <property type="term" value="C:cell surface"/>
    <property type="evidence" value="ECO:0007669"/>
    <property type="project" value="TreeGrafter"/>
</dbReference>
<dbReference type="InterPro" id="IPR040451">
    <property type="entry name" value="GH81_N"/>
</dbReference>
<feature type="region of interest" description="Disordered" evidence="9">
    <location>
        <begin position="1"/>
        <end position="33"/>
    </location>
</feature>
<dbReference type="EC" id="3.2.1.39" evidence="3"/>
<feature type="domain" description="Glycosyl hydrolase family 81 C-terminal" evidence="11">
    <location>
        <begin position="542"/>
        <end position="716"/>
    </location>
</feature>
<feature type="domain" description="Glycosyl hydrolase family 81 N-terminal" evidence="10">
    <location>
        <begin position="79"/>
        <end position="399"/>
    </location>
</feature>
<keyword evidence="13" id="KW-1185">Reference proteome</keyword>
<dbReference type="InterPro" id="IPR040720">
    <property type="entry name" value="GH81_C"/>
</dbReference>
<dbReference type="EMBL" id="SWKU01000005">
    <property type="protein sequence ID" value="KAF3006921.1"/>
    <property type="molecule type" value="Genomic_DNA"/>
</dbReference>
<evidence type="ECO:0000256" key="6">
    <source>
        <dbReference type="ARBA" id="ARBA00023295"/>
    </source>
</evidence>
<keyword evidence="6" id="KW-0326">Glycosidase</keyword>
<evidence type="ECO:0000256" key="3">
    <source>
        <dbReference type="ARBA" id="ARBA00012780"/>
    </source>
</evidence>
<organism evidence="12 13">
    <name type="scientific">Curvularia kusanoi</name>
    <name type="common">Cochliobolus kusanoi</name>
    <dbReference type="NCBI Taxonomy" id="90978"/>
    <lineage>
        <taxon>Eukaryota</taxon>
        <taxon>Fungi</taxon>
        <taxon>Dikarya</taxon>
        <taxon>Ascomycota</taxon>
        <taxon>Pezizomycotina</taxon>
        <taxon>Dothideomycetes</taxon>
        <taxon>Pleosporomycetidae</taxon>
        <taxon>Pleosporales</taxon>
        <taxon>Pleosporineae</taxon>
        <taxon>Pleosporaceae</taxon>
        <taxon>Curvularia</taxon>
    </lineage>
</organism>
<proteinExistence type="inferred from homology"/>
<dbReference type="Gene3D" id="1.10.287.1170">
    <property type="entry name" value="glycoside hydrolase family 81 endo-[beta] glucanase"/>
    <property type="match status" value="1"/>
</dbReference>
<dbReference type="Gene3D" id="2.70.98.30">
    <property type="entry name" value="Golgi alpha-mannosidase II, domain 4"/>
    <property type="match status" value="1"/>
</dbReference>
<keyword evidence="7" id="KW-0961">Cell wall biogenesis/degradation</keyword>
<evidence type="ECO:0000256" key="7">
    <source>
        <dbReference type="ARBA" id="ARBA00023316"/>
    </source>
</evidence>
<evidence type="ECO:0000256" key="2">
    <source>
        <dbReference type="ARBA" id="ARBA00010730"/>
    </source>
</evidence>
<evidence type="ECO:0000313" key="13">
    <source>
        <dbReference type="Proteomes" id="UP000801428"/>
    </source>
</evidence>
<dbReference type="PANTHER" id="PTHR31983:SF0">
    <property type="entry name" value="GLUCAN ENDO-1,3-BETA-D-GLUCOSIDASE 2"/>
    <property type="match status" value="1"/>
</dbReference>
<feature type="compositionally biased region" description="Basic and acidic residues" evidence="9">
    <location>
        <begin position="1"/>
        <end position="11"/>
    </location>
</feature>
<evidence type="ECO:0000259" key="10">
    <source>
        <dbReference type="Pfam" id="PF03639"/>
    </source>
</evidence>
<dbReference type="Proteomes" id="UP000801428">
    <property type="component" value="Unassembled WGS sequence"/>
</dbReference>
<dbReference type="Pfam" id="PF17652">
    <property type="entry name" value="Glyco_hydro81C"/>
    <property type="match status" value="1"/>
</dbReference>
<comment type="similarity">
    <text evidence="2">Belongs to the glycosyl hydrolase 81 family.</text>
</comment>
<sequence>MGEYQGPDRRKSVTTLESYKTSDSKPPPRTWRDRRSDLLTSLGRTTFTAAKFNEIPPGDIFVPIQADEILPQIPIGNHHPVPRTGIEDDDLRTLHTNSFYADVFLDGQHQPIWLHPYAVWWGKGRQDLNIFPTWGMNIVQADEGDFHYGPGDVSKVFISPHKQSLILSAAELDPQTTLTTDNHLPFSVNINLKVQNEPKITFPVVQGIAFITAGYRNAMPTIQTGGKGYTDFSKAVMLGRTAKYRVKDYENRDWLIYVNPVSTMTYDSARFIKIDSNTLLGPPAFRGTIQVARNPLGAKGEAIYDRAAGTFASEARLTAVAHDTKAMYSFNYKKVGKSPLLMFALPHHIQSLDPDLRPQMTDIRLRTSTKGFRTAIWTDKLTCLETNLPSTMSFGPWAPSMSANVKIRYPPDVLAFISATAERDLRRTMNEPIPPDSYYYAGKSFARFANILWVIKDVLGNDTLLSAGLAKLQKELGKYIDNQQRYPLYYDDSWKGIVSFAGFRDPLADHGNTYYNDHHFHFSYFVYTAAVIGYLDPRWLEQDGKDQESSSEDGFASYAIKMWGKVIGDANMEKRANLMLAVQARSFNTYIYLLHNSDIHPGRYTPNGLAGILFENKIDYTTWFTDDPAIIHAAHMIPLNPSSILTRPHHFVQEEWDTVYSHGGAIDNVQDGWKGVVYANLALIDPRQSFKFFRDGIDGYWDERWIDGGASRTWYLVWAAGLSELDTRKGSVASSKDRWPSGLRR</sequence>
<dbReference type="GO" id="GO:0042973">
    <property type="term" value="F:glucan endo-1,3-beta-D-glucosidase activity"/>
    <property type="evidence" value="ECO:0007669"/>
    <property type="project" value="UniProtKB-EC"/>
</dbReference>
<dbReference type="Pfam" id="PF03639">
    <property type="entry name" value="Glyco_hydro_81"/>
    <property type="match status" value="1"/>
</dbReference>
<keyword evidence="5" id="KW-0119">Carbohydrate metabolism</keyword>
<keyword evidence="4" id="KW-0378">Hydrolase</keyword>
<evidence type="ECO:0000256" key="4">
    <source>
        <dbReference type="ARBA" id="ARBA00022801"/>
    </source>
</evidence>
<protein>
    <recommendedName>
        <fullName evidence="3">glucan endo-1,3-beta-D-glucosidase</fullName>
        <ecNumber evidence="3">3.2.1.39</ecNumber>
    </recommendedName>
</protein>
<evidence type="ECO:0000313" key="12">
    <source>
        <dbReference type="EMBL" id="KAF3006921.1"/>
    </source>
</evidence>
<keyword evidence="8" id="KW-0624">Polysaccharide degradation</keyword>
<dbReference type="OrthoDB" id="4473401at2759"/>
<dbReference type="GO" id="GO:0071555">
    <property type="term" value="P:cell wall organization"/>
    <property type="evidence" value="ECO:0007669"/>
    <property type="project" value="UniProtKB-KW"/>
</dbReference>
<evidence type="ECO:0000256" key="9">
    <source>
        <dbReference type="SAM" id="MobiDB-lite"/>
    </source>
</evidence>
<dbReference type="GO" id="GO:0052861">
    <property type="term" value="F:endo-1,3(4)-beta-glucanase activity"/>
    <property type="evidence" value="ECO:0007669"/>
    <property type="project" value="InterPro"/>
</dbReference>
<evidence type="ECO:0000256" key="8">
    <source>
        <dbReference type="ARBA" id="ARBA00023326"/>
    </source>
</evidence>
<dbReference type="InterPro" id="IPR005200">
    <property type="entry name" value="Endo-beta-glucanase"/>
</dbReference>
<evidence type="ECO:0000256" key="5">
    <source>
        <dbReference type="ARBA" id="ARBA00023277"/>
    </source>
</evidence>
<dbReference type="GO" id="GO:0000272">
    <property type="term" value="P:polysaccharide catabolic process"/>
    <property type="evidence" value="ECO:0007669"/>
    <property type="project" value="UniProtKB-KW"/>
</dbReference>
<dbReference type="Gene3D" id="1.20.5.420">
    <property type="entry name" value="Immunoglobulin FC, subunit C"/>
    <property type="match status" value="1"/>
</dbReference>
<dbReference type="AlphaFoldDB" id="A0A9P4W9F4"/>